<dbReference type="InterPro" id="IPR019775">
    <property type="entry name" value="WD40_repeat_CS"/>
</dbReference>
<dbReference type="Gene3D" id="3.40.50.300">
    <property type="entry name" value="P-loop containing nucleotide triphosphate hydrolases"/>
    <property type="match status" value="1"/>
</dbReference>
<feature type="repeat" description="WD" evidence="3">
    <location>
        <begin position="640"/>
        <end position="674"/>
    </location>
</feature>
<evidence type="ECO:0000259" key="4">
    <source>
        <dbReference type="Pfam" id="PF20703"/>
    </source>
</evidence>
<dbReference type="Gene3D" id="2.130.10.10">
    <property type="entry name" value="YVTN repeat-like/Quinoprotein amine dehydrogenase"/>
    <property type="match status" value="3"/>
</dbReference>
<dbReference type="CDD" id="cd00200">
    <property type="entry name" value="WD40"/>
    <property type="match status" value="1"/>
</dbReference>
<keyword evidence="1 3" id="KW-0853">WD repeat</keyword>
<evidence type="ECO:0000313" key="5">
    <source>
        <dbReference type="EMBL" id="MDV6312312.1"/>
    </source>
</evidence>
<dbReference type="InterPro" id="IPR015943">
    <property type="entry name" value="WD40/YVTN_repeat-like_dom_sf"/>
</dbReference>
<evidence type="ECO:0000256" key="2">
    <source>
        <dbReference type="ARBA" id="ARBA00022737"/>
    </source>
</evidence>
<feature type="repeat" description="WD" evidence="3">
    <location>
        <begin position="878"/>
        <end position="902"/>
    </location>
</feature>
<evidence type="ECO:0000256" key="3">
    <source>
        <dbReference type="PROSITE-ProRule" id="PRU00221"/>
    </source>
</evidence>
<dbReference type="Pfam" id="PF00400">
    <property type="entry name" value="WD40"/>
    <property type="match status" value="8"/>
</dbReference>
<dbReference type="PANTHER" id="PTHR19848">
    <property type="entry name" value="WD40 REPEAT PROTEIN"/>
    <property type="match status" value="1"/>
</dbReference>
<comment type="caution">
    <text evidence="5">The sequence shown here is derived from an EMBL/GenBank/DDBJ whole genome shotgun (WGS) entry which is preliminary data.</text>
</comment>
<proteinExistence type="predicted"/>
<feature type="repeat" description="WD" evidence="3">
    <location>
        <begin position="907"/>
        <end position="948"/>
    </location>
</feature>
<feature type="repeat" description="WD" evidence="3">
    <location>
        <begin position="1045"/>
        <end position="1086"/>
    </location>
</feature>
<dbReference type="PROSITE" id="PS00678">
    <property type="entry name" value="WD_REPEATS_1"/>
    <property type="match status" value="1"/>
</dbReference>
<feature type="repeat" description="WD" evidence="3">
    <location>
        <begin position="594"/>
        <end position="635"/>
    </location>
</feature>
<dbReference type="RefSeq" id="WP_268897022.1">
    <property type="nucleotide sequence ID" value="NZ_JANJEV010000001.1"/>
</dbReference>
<feature type="domain" description="Novel STAND NTPase 1" evidence="4">
    <location>
        <begin position="192"/>
        <end position="457"/>
    </location>
</feature>
<feature type="repeat" description="WD" evidence="3">
    <location>
        <begin position="829"/>
        <end position="861"/>
    </location>
</feature>
<dbReference type="PANTHER" id="PTHR19848:SF8">
    <property type="entry name" value="F-BOX AND WD REPEAT DOMAIN CONTAINING 7"/>
    <property type="match status" value="1"/>
</dbReference>
<dbReference type="SMART" id="SM00320">
    <property type="entry name" value="WD40"/>
    <property type="match status" value="11"/>
</dbReference>
<dbReference type="AlphaFoldDB" id="A0AAE4R5P0"/>
<dbReference type="PROSITE" id="PS50294">
    <property type="entry name" value="WD_REPEATS_REGION"/>
    <property type="match status" value="5"/>
</dbReference>
<dbReference type="InterPro" id="IPR001680">
    <property type="entry name" value="WD40_rpt"/>
</dbReference>
<accession>A0AAE4R5P0</accession>
<gene>
    <name evidence="5" type="ORF">R3Q15_10520</name>
</gene>
<name>A0AAE4R5P0_9ACTN</name>
<dbReference type="InterPro" id="IPR027417">
    <property type="entry name" value="P-loop_NTPase"/>
</dbReference>
<keyword evidence="2" id="KW-0677">Repeat</keyword>
<dbReference type="InterPro" id="IPR020472">
    <property type="entry name" value="WD40_PAC1"/>
</dbReference>
<dbReference type="EMBL" id="JAWLKH010000008">
    <property type="protein sequence ID" value="MDV6312312.1"/>
    <property type="molecule type" value="Genomic_DNA"/>
</dbReference>
<organism evidence="5 6">
    <name type="scientific">Gordonia amicalis</name>
    <dbReference type="NCBI Taxonomy" id="89053"/>
    <lineage>
        <taxon>Bacteria</taxon>
        <taxon>Bacillati</taxon>
        <taxon>Actinomycetota</taxon>
        <taxon>Actinomycetes</taxon>
        <taxon>Mycobacteriales</taxon>
        <taxon>Gordoniaceae</taxon>
        <taxon>Gordonia</taxon>
    </lineage>
</organism>
<dbReference type="SUPFAM" id="SSF52540">
    <property type="entry name" value="P-loop containing nucleoside triphosphate hydrolases"/>
    <property type="match status" value="1"/>
</dbReference>
<evidence type="ECO:0000256" key="1">
    <source>
        <dbReference type="ARBA" id="ARBA00022574"/>
    </source>
</evidence>
<dbReference type="Pfam" id="PF20703">
    <property type="entry name" value="nSTAND1"/>
    <property type="match status" value="2"/>
</dbReference>
<feature type="domain" description="Novel STAND NTPase 1" evidence="4">
    <location>
        <begin position="99"/>
        <end position="168"/>
    </location>
</feature>
<evidence type="ECO:0000313" key="6">
    <source>
        <dbReference type="Proteomes" id="UP001185922"/>
    </source>
</evidence>
<sequence length="1250" mass="134028">MDFGEALARLFVQAGRPTLRASAARAKVSAQRISDWRNGRHLPRDFATVEPLLVWLTSRAVAAGVADVLTIPQWRELWHRHLNQEAPETPAPPARHARPYAGLATLTAADSELYFGRDDLVGILVDTIITAGSGPSMLSPSSRLVVVTGVSGSGKSSLLRAGLARDPRISTPRLAEVTPDGLTIAPPVDGETDAVIVIDQFENVFSLADELRSATMREVEELAADTVVVVGVRADFFSQCVEHPFLADAWQNRCVIVSEMTRTQLREVITAPVRLAGGRIEAGLADVMITDLYEASTVGDRAGRLPLLAHVLQATWARRSGNRMTLSGYRATGGIARAVADTAEAAWEAIAPEHRDLARAVLLSLVHVGPAGIALRVPLSTSTVSSRFPPEVSTVIDEFAQARLLTVSAESVMLVHDVVLTAWPRLAAWIADDSDTHVWWQQLDADTQSWVDNGRSRSFLYTGSRLDDAKRHREALRSNYVHLLSRDNDEFLDSAVAAQRRRRLLQVGAVSVIAVLAIAASITAVIGFRQAHDLRQQRNAAERAALLSHIDSMEYSNPSLAARLLLVAHQLYPDDPTVAGRLRGAATSPLATQITGHTGPVYDLAFDRSGRYLASASGDRTVRVWESTDSTPRYRAVATLHGFGNYVTSTGFHPTRPLLATSSGDGSVRIWDLSDPARPVLRVTVPLGRGTVYMARFSADGRTLAASSDDGSITVFAVSPTGTLRETAVIRGHGAAARTLSFSPDGRLLASGGDDRVVRLWTTGEQPVPVGAPITGFPSITHAVTFSPDSRSLAVTGDSPNAQLWDVTQPLSPRPLSTALPTATAGSWSVAFDPTGSQVASARADGTVRVWNTTNRSSPTAQWALQTASEQGSVRTFSAAFDPTGDRLVSGRSDGTIDVWSLPDRSVPDRGGTISGVATDPAQRILATVGSDTTLNVWTLDGAEMSLRSRTPVQRRVNDHPRVSVNERGTLAATANNNGGLVELWDIGNPDAPRAAARLPVATRYSFPVGFAPTGNVLATGDTDTTIALWDTSDPTSPTRIGAPLRGPADLIRSVAFSPDGTRLAVTSDDKRVYLYDLTTRDTNPVTVIADDAPVTQAAFDDDGEVLVVAARDLSTWRLPATDTDGEAELIDRHEDMYANTLSMSPNRIAVGTATHELISFALADDGTLSDRQSVGSLLNSTDTTTTWQVPVRLPADDEIIAGGDTTGNVYVHTLAVPEAREWVCDSTTPMTEAQRETYLPHADIRGDCD</sequence>
<dbReference type="PRINTS" id="PR00320">
    <property type="entry name" value="GPROTEINBRPT"/>
</dbReference>
<dbReference type="Proteomes" id="UP001185922">
    <property type="component" value="Unassembled WGS sequence"/>
</dbReference>
<dbReference type="InterPro" id="IPR049052">
    <property type="entry name" value="nSTAND1"/>
</dbReference>
<dbReference type="SUPFAM" id="SSF50978">
    <property type="entry name" value="WD40 repeat-like"/>
    <property type="match status" value="2"/>
</dbReference>
<feature type="repeat" description="WD" evidence="3">
    <location>
        <begin position="1009"/>
        <end position="1040"/>
    </location>
</feature>
<dbReference type="InterPro" id="IPR036322">
    <property type="entry name" value="WD40_repeat_dom_sf"/>
</dbReference>
<reference evidence="5" key="1">
    <citation type="submission" date="2023-10" db="EMBL/GenBank/DDBJ databases">
        <title>Development of a sustainable strategy for remediation of hydrocarbon-contaminated territories based on the waste exchange concept.</title>
        <authorList>
            <person name="Krivoruchko A."/>
        </authorList>
    </citation>
    <scope>NUCLEOTIDE SEQUENCE</scope>
    <source>
        <strain evidence="5">IEGM 1279</strain>
    </source>
</reference>
<feature type="repeat" description="WD" evidence="3">
    <location>
        <begin position="730"/>
        <end position="761"/>
    </location>
</feature>
<dbReference type="PROSITE" id="PS50082">
    <property type="entry name" value="WD_REPEATS_2"/>
    <property type="match status" value="8"/>
</dbReference>
<protein>
    <recommendedName>
        <fullName evidence="4">Novel STAND NTPase 1 domain-containing protein</fullName>
    </recommendedName>
</protein>